<feature type="region of interest" description="Disordered" evidence="1">
    <location>
        <begin position="584"/>
        <end position="608"/>
    </location>
</feature>
<feature type="compositionally biased region" description="Low complexity" evidence="1">
    <location>
        <begin position="515"/>
        <end position="532"/>
    </location>
</feature>
<feature type="region of interest" description="Disordered" evidence="1">
    <location>
        <begin position="463"/>
        <end position="559"/>
    </location>
</feature>
<keyword evidence="3" id="KW-1185">Reference proteome</keyword>
<gene>
    <name evidence="2" type="ORF">SLS53_000451</name>
</gene>
<feature type="compositionally biased region" description="Polar residues" evidence="1">
    <location>
        <begin position="17"/>
        <end position="29"/>
    </location>
</feature>
<accession>A0AAN9YPY8</accession>
<feature type="region of interest" description="Disordered" evidence="1">
    <location>
        <begin position="1"/>
        <end position="29"/>
    </location>
</feature>
<dbReference type="EMBL" id="JAJSPL020000001">
    <property type="protein sequence ID" value="KAK7749869.1"/>
    <property type="molecule type" value="Genomic_DNA"/>
</dbReference>
<comment type="caution">
    <text evidence="2">The sequence shown here is derived from an EMBL/GenBank/DDBJ whole genome shotgun (WGS) entry which is preliminary data.</text>
</comment>
<reference evidence="2 3" key="1">
    <citation type="journal article" date="2023" name="PLoS ONE">
        <title>Cytospora paraplurivora sp. nov. isolated from orchards with fruit tree decline syndrome in Ontario, Canada.</title>
        <authorList>
            <person name="Ilyukhin E."/>
            <person name="Nguyen H.D.T."/>
            <person name="Castle A.J."/>
            <person name="Ellouze W."/>
        </authorList>
    </citation>
    <scope>NUCLEOTIDE SEQUENCE [LARGE SCALE GENOMIC DNA]</scope>
    <source>
        <strain evidence="2 3">FDS-564</strain>
    </source>
</reference>
<dbReference type="AlphaFoldDB" id="A0AAN9YPY8"/>
<dbReference type="Proteomes" id="UP001320245">
    <property type="component" value="Unassembled WGS sequence"/>
</dbReference>
<proteinExistence type="predicted"/>
<name>A0AAN9YPY8_9PEZI</name>
<feature type="compositionally biased region" description="Low complexity" evidence="1">
    <location>
        <begin position="356"/>
        <end position="379"/>
    </location>
</feature>
<feature type="compositionally biased region" description="Basic and acidic residues" evidence="1">
    <location>
        <begin position="538"/>
        <end position="547"/>
    </location>
</feature>
<evidence type="ECO:0000313" key="2">
    <source>
        <dbReference type="EMBL" id="KAK7749869.1"/>
    </source>
</evidence>
<feature type="compositionally biased region" description="Polar residues" evidence="1">
    <location>
        <begin position="392"/>
        <end position="401"/>
    </location>
</feature>
<protein>
    <submittedName>
        <fullName evidence="2">Uncharacterized protein</fullName>
    </submittedName>
</protein>
<organism evidence="2 3">
    <name type="scientific">Cytospora paraplurivora</name>
    <dbReference type="NCBI Taxonomy" id="2898453"/>
    <lineage>
        <taxon>Eukaryota</taxon>
        <taxon>Fungi</taxon>
        <taxon>Dikarya</taxon>
        <taxon>Ascomycota</taxon>
        <taxon>Pezizomycotina</taxon>
        <taxon>Sordariomycetes</taxon>
        <taxon>Sordariomycetidae</taxon>
        <taxon>Diaporthales</taxon>
        <taxon>Cytosporaceae</taxon>
        <taxon>Cytospora</taxon>
    </lineage>
</organism>
<feature type="region of interest" description="Disordered" evidence="1">
    <location>
        <begin position="292"/>
        <end position="380"/>
    </location>
</feature>
<evidence type="ECO:0000313" key="3">
    <source>
        <dbReference type="Proteomes" id="UP001320245"/>
    </source>
</evidence>
<evidence type="ECO:0000256" key="1">
    <source>
        <dbReference type="SAM" id="MobiDB-lite"/>
    </source>
</evidence>
<feature type="compositionally biased region" description="Polar residues" evidence="1">
    <location>
        <begin position="481"/>
        <end position="498"/>
    </location>
</feature>
<feature type="region of interest" description="Disordered" evidence="1">
    <location>
        <begin position="392"/>
        <end position="416"/>
    </location>
</feature>
<sequence>MSDRGWLGFGGRVRTPQPAQQPANPKTQSEVVDHAPPALHRSATQVHVQQQQDRYHKPPKLARISSYMGLGAVAKSHSPTASTYPEGTLERGEAMRAGTLRFDSTGLHLEKENDNFFNRCDVTWHNPSLKQMIETVSCEMMKNGSSAPIPRHLNGWIASIFEEVSHLFCELRDLRAEIAESKATRQNELREFGAMTDEWEQREGDYKAEINRLEHIISDTQQGAESVLLARAGSVINRDDGQAFRAKVDRLSRSEGGSDEDVTLDRNHDYITEFDKRNSVALATGDVFSVDTSPYRTIGRMPRSLKQSCDADLEQQSRNTTSKRRFRPNQDLGAKMAAARISVEMTGKPPAPSVKGRTSARNSNSSSSSSSRRASSGSSLITQGFLAEQLAQAQVTPNTSPTKHDNLCRRPVKGPATGCDVLETIRELAAKKGGLPDNAIEEDSSYASTVHLSQQQRAFSFTASDNDLGAPGDPHKAPVSQRPQQSTAEERSSSSQLDAITRGGGNVVNLNNQPSDSSGNSSGDDSSNSHSSRIPTMGHDRVTDVGKDGATTVGGTDLDGRAGLVQMTEVMVIQRDAIANNLRVSPNKKVQGRRVPRTSQSSSDEETERQRMMMLNQMKARAQLSKLSDEEFLALATRYLDESKAQSASVVERLPSGVVCSGDAAATAAATALRRSTSGQKGLPDSQAQAA</sequence>